<name>A0ACB7PNV8_9PEZI</name>
<accession>A0ACB7PNV8</accession>
<dbReference type="Proteomes" id="UP000724584">
    <property type="component" value="Unassembled WGS sequence"/>
</dbReference>
<protein>
    <submittedName>
        <fullName evidence="1">Uncharacterized protein</fullName>
    </submittedName>
</protein>
<evidence type="ECO:0000313" key="1">
    <source>
        <dbReference type="EMBL" id="KAH6650457.1"/>
    </source>
</evidence>
<keyword evidence="2" id="KW-1185">Reference proteome</keyword>
<comment type="caution">
    <text evidence="1">The sequence shown here is derived from an EMBL/GenBank/DDBJ whole genome shotgun (WGS) entry which is preliminary data.</text>
</comment>
<reference evidence="1 2" key="1">
    <citation type="journal article" date="2021" name="Nat. Commun.">
        <title>Genetic determinants of endophytism in the Arabidopsis root mycobiome.</title>
        <authorList>
            <person name="Mesny F."/>
            <person name="Miyauchi S."/>
            <person name="Thiergart T."/>
            <person name="Pickel B."/>
            <person name="Atanasova L."/>
            <person name="Karlsson M."/>
            <person name="Huettel B."/>
            <person name="Barry K.W."/>
            <person name="Haridas S."/>
            <person name="Chen C."/>
            <person name="Bauer D."/>
            <person name="Andreopoulos W."/>
            <person name="Pangilinan J."/>
            <person name="LaButti K."/>
            <person name="Riley R."/>
            <person name="Lipzen A."/>
            <person name="Clum A."/>
            <person name="Drula E."/>
            <person name="Henrissat B."/>
            <person name="Kohler A."/>
            <person name="Grigoriev I.V."/>
            <person name="Martin F.M."/>
            <person name="Hacquard S."/>
        </authorList>
    </citation>
    <scope>NUCLEOTIDE SEQUENCE [LARGE SCALE GENOMIC DNA]</scope>
    <source>
        <strain evidence="1 2">MPI-SDFR-AT-0079</strain>
    </source>
</reference>
<organism evidence="1 2">
    <name type="scientific">Chaetomium tenue</name>
    <dbReference type="NCBI Taxonomy" id="1854479"/>
    <lineage>
        <taxon>Eukaryota</taxon>
        <taxon>Fungi</taxon>
        <taxon>Dikarya</taxon>
        <taxon>Ascomycota</taxon>
        <taxon>Pezizomycotina</taxon>
        <taxon>Sordariomycetes</taxon>
        <taxon>Sordariomycetidae</taxon>
        <taxon>Sordariales</taxon>
        <taxon>Chaetomiaceae</taxon>
        <taxon>Chaetomium</taxon>
    </lineage>
</organism>
<sequence length="170" mass="18661">MIVPQLIQGVLDEIARIQESYAVIRLSVAGIRLSRWQLARLVIAQIWREMSMVGACVLIGAVVSVLGWITSKLFFRPSTPSLEGLGIPLLGKSRAGKFDFRQMMRDCAQQLTSFRTGPTEYGPSGPSTWSSHRGTSTTSSVFRQETRRLMNSSAMPFTPTGPGFPGTARP</sequence>
<evidence type="ECO:0000313" key="2">
    <source>
        <dbReference type="Proteomes" id="UP000724584"/>
    </source>
</evidence>
<proteinExistence type="predicted"/>
<gene>
    <name evidence="1" type="ORF">F5144DRAFT_46442</name>
</gene>
<dbReference type="EMBL" id="JAGIZQ010000001">
    <property type="protein sequence ID" value="KAH6650457.1"/>
    <property type="molecule type" value="Genomic_DNA"/>
</dbReference>